<reference evidence="1 2" key="1">
    <citation type="submission" date="2019-10" db="EMBL/GenBank/DDBJ databases">
        <title>Genome sequence of Phaeocystidibacter marisrubri JCM30614 (type strain).</title>
        <authorList>
            <person name="Bowman J.P."/>
        </authorList>
    </citation>
    <scope>NUCLEOTIDE SEQUENCE [LARGE SCALE GENOMIC DNA]</scope>
    <source>
        <strain evidence="1 2">JCM 30614</strain>
    </source>
</reference>
<organism evidence="1 2">
    <name type="scientific">Phaeocystidibacter marisrubri</name>
    <dbReference type="NCBI Taxonomy" id="1577780"/>
    <lineage>
        <taxon>Bacteria</taxon>
        <taxon>Pseudomonadati</taxon>
        <taxon>Bacteroidota</taxon>
        <taxon>Flavobacteriia</taxon>
        <taxon>Flavobacteriales</taxon>
        <taxon>Phaeocystidibacteraceae</taxon>
        <taxon>Phaeocystidibacter</taxon>
    </lineage>
</organism>
<name>A0A6L3ZFC5_9FLAO</name>
<dbReference type="EMBL" id="WBVQ01000002">
    <property type="protein sequence ID" value="KAB2816420.1"/>
    <property type="molecule type" value="Genomic_DNA"/>
</dbReference>
<accession>A0A6L3ZFC5</accession>
<gene>
    <name evidence="1" type="ORF">F8C82_12120</name>
</gene>
<sequence length="168" mass="18896">MHNDALESAIRELKLTSEAQWTQMLGEVMDEQPHLMSFIMNLADDFSEEVHEQLMRATVLLSIAFKKTGIQIELITPAGLDKVLEEKVEAYESLAEGEDLNPELLSEVANSPLVFERVRQWFVAELGEYMPLLEESQNNIGLLVDVIISSMEEFAVDPNSKTNTPTDA</sequence>
<dbReference type="RefSeq" id="WP_151693847.1">
    <property type="nucleotide sequence ID" value="NZ_BMGX01000001.1"/>
</dbReference>
<protein>
    <submittedName>
        <fullName evidence="1">Uncharacterized protein</fullName>
    </submittedName>
</protein>
<dbReference type="Proteomes" id="UP000484164">
    <property type="component" value="Unassembled WGS sequence"/>
</dbReference>
<proteinExistence type="predicted"/>
<dbReference type="AlphaFoldDB" id="A0A6L3ZFC5"/>
<keyword evidence="2" id="KW-1185">Reference proteome</keyword>
<evidence type="ECO:0000313" key="1">
    <source>
        <dbReference type="EMBL" id="KAB2816420.1"/>
    </source>
</evidence>
<evidence type="ECO:0000313" key="2">
    <source>
        <dbReference type="Proteomes" id="UP000484164"/>
    </source>
</evidence>
<comment type="caution">
    <text evidence="1">The sequence shown here is derived from an EMBL/GenBank/DDBJ whole genome shotgun (WGS) entry which is preliminary data.</text>
</comment>
<dbReference type="OrthoDB" id="9831442at2"/>